<dbReference type="GO" id="GO:0005739">
    <property type="term" value="C:mitochondrion"/>
    <property type="evidence" value="ECO:0007669"/>
    <property type="project" value="TreeGrafter"/>
</dbReference>
<dbReference type="InterPro" id="IPR020615">
    <property type="entry name" value="Thiolase_acyl_enz_int_AS"/>
</dbReference>
<dbReference type="Gene3D" id="3.40.47.10">
    <property type="match status" value="2"/>
</dbReference>
<dbReference type="GO" id="GO:0006635">
    <property type="term" value="P:fatty acid beta-oxidation"/>
    <property type="evidence" value="ECO:0007669"/>
    <property type="project" value="TreeGrafter"/>
</dbReference>
<evidence type="ECO:0000313" key="8">
    <source>
        <dbReference type="EMBL" id="CDS10974.1"/>
    </source>
</evidence>
<dbReference type="InterPro" id="IPR020616">
    <property type="entry name" value="Thiolase_N"/>
</dbReference>
<dbReference type="Pfam" id="PF02803">
    <property type="entry name" value="Thiolase_C"/>
    <property type="match status" value="1"/>
</dbReference>
<dbReference type="AlphaFoldDB" id="A0A077WUP6"/>
<reference evidence="8" key="1">
    <citation type="journal article" date="2014" name="Genome Announc.">
        <title>De novo whole-genome sequence and genome annotation of Lichtheimia ramosa.</title>
        <authorList>
            <person name="Linde J."/>
            <person name="Schwartze V."/>
            <person name="Binder U."/>
            <person name="Lass-Florl C."/>
            <person name="Voigt K."/>
            <person name="Horn F."/>
        </authorList>
    </citation>
    <scope>NUCLEOTIDE SEQUENCE</scope>
    <source>
        <strain evidence="8">JMRC FSU:6197</strain>
    </source>
</reference>
<dbReference type="PIRSF" id="PIRSF000429">
    <property type="entry name" value="Ac-CoA_Ac_transf"/>
    <property type="match status" value="1"/>
</dbReference>
<dbReference type="InterPro" id="IPR020617">
    <property type="entry name" value="Thiolase_C"/>
</dbReference>
<dbReference type="PROSITE" id="PS00098">
    <property type="entry name" value="THIOLASE_1"/>
    <property type="match status" value="1"/>
</dbReference>
<dbReference type="FunFam" id="3.40.47.10:FF:000010">
    <property type="entry name" value="Acetyl-CoA acetyltransferase (Thiolase)"/>
    <property type="match status" value="1"/>
</dbReference>
<dbReference type="InterPro" id="IPR020610">
    <property type="entry name" value="Thiolase_AS"/>
</dbReference>
<evidence type="ECO:0000259" key="7">
    <source>
        <dbReference type="Pfam" id="PF02803"/>
    </source>
</evidence>
<dbReference type="PANTHER" id="PTHR18919:SF107">
    <property type="entry name" value="ACETYL-COA ACETYLTRANSFERASE, CYTOSOLIC"/>
    <property type="match status" value="1"/>
</dbReference>
<comment type="similarity">
    <text evidence="1 5">Belongs to the thiolase-like superfamily. Thiolase family.</text>
</comment>
<dbReference type="SUPFAM" id="SSF53901">
    <property type="entry name" value="Thiolase-like"/>
    <property type="match status" value="2"/>
</dbReference>
<name>A0A077WUP6_9FUNG</name>
<protein>
    <recommendedName>
        <fullName evidence="9">Acetyl-CoA acyltransferase 2</fullName>
    </recommendedName>
</protein>
<organism evidence="8">
    <name type="scientific">Lichtheimia ramosa</name>
    <dbReference type="NCBI Taxonomy" id="688394"/>
    <lineage>
        <taxon>Eukaryota</taxon>
        <taxon>Fungi</taxon>
        <taxon>Fungi incertae sedis</taxon>
        <taxon>Mucoromycota</taxon>
        <taxon>Mucoromycotina</taxon>
        <taxon>Mucoromycetes</taxon>
        <taxon>Mucorales</taxon>
        <taxon>Lichtheimiaceae</taxon>
        <taxon>Lichtheimia</taxon>
    </lineage>
</organism>
<feature type="domain" description="Thiolase N-terminal" evidence="6">
    <location>
        <begin position="7"/>
        <end position="266"/>
    </location>
</feature>
<evidence type="ECO:0008006" key="9">
    <source>
        <dbReference type="Google" id="ProtNLM"/>
    </source>
</evidence>
<feature type="domain" description="Thiolase C-terminal" evidence="7">
    <location>
        <begin position="275"/>
        <end position="396"/>
    </location>
</feature>
<sequence length="397" mass="41688">MTLRQAFIVAAKRTPFGSFGGKLKDLTAAELGGLASKAALEDLGNKDIPIDAVIMGNVMQTDPAGAYVARHIGHRAGLPVHVPALTVNRLCGSGLQSVVNATHEILLGDSDIVLAGGAESMSLAPFTLSGKSRWGTRLGVNLSLEDSLWATLTDQYPNPTPMGITAENLAELYGISKSECDAFAVSSQNRYEQAANKGVFYPEIVPVQVKGKKKMETVSTDEYPRAGVTMEAIENLKPVFKKDGVTSAANASGINDGAAALIVASQDAVHKYNLNPLARIVSWQASAVEPTLMGLGPVPAIQGALKRANLTLDQMDLVEVNEAFAAQYLAVEKELKLDRNKTNVNGGAIAIGHPLGASGARILTHLSHALQRTKSKYAVGSACIGGGQGVAVILERV</sequence>
<feature type="active site" description="Proton acceptor" evidence="4">
    <location>
        <position position="383"/>
    </location>
</feature>
<dbReference type="PROSITE" id="PS00737">
    <property type="entry name" value="THIOLASE_2"/>
    <property type="match status" value="1"/>
</dbReference>
<dbReference type="InterPro" id="IPR002155">
    <property type="entry name" value="Thiolase"/>
</dbReference>
<evidence type="ECO:0000256" key="2">
    <source>
        <dbReference type="ARBA" id="ARBA00022679"/>
    </source>
</evidence>
<feature type="active site" description="Proton acceptor" evidence="4">
    <location>
        <position position="353"/>
    </location>
</feature>
<dbReference type="InterPro" id="IPR016039">
    <property type="entry name" value="Thiolase-like"/>
</dbReference>
<evidence type="ECO:0000256" key="5">
    <source>
        <dbReference type="RuleBase" id="RU003557"/>
    </source>
</evidence>
<dbReference type="CDD" id="cd00751">
    <property type="entry name" value="thiolase"/>
    <property type="match status" value="1"/>
</dbReference>
<dbReference type="Pfam" id="PF00108">
    <property type="entry name" value="Thiolase_N"/>
    <property type="match status" value="1"/>
</dbReference>
<evidence type="ECO:0000256" key="4">
    <source>
        <dbReference type="PIRSR" id="PIRSR000429-1"/>
    </source>
</evidence>
<dbReference type="NCBIfam" id="TIGR01930">
    <property type="entry name" value="AcCoA-C-Actrans"/>
    <property type="match status" value="1"/>
</dbReference>
<keyword evidence="2 5" id="KW-0808">Transferase</keyword>
<dbReference type="PROSITE" id="PS00099">
    <property type="entry name" value="THIOLASE_3"/>
    <property type="match status" value="1"/>
</dbReference>
<gene>
    <name evidence="8" type="ORF">LRAMOSA03238</name>
</gene>
<dbReference type="OrthoDB" id="5404651at2759"/>
<evidence type="ECO:0000256" key="1">
    <source>
        <dbReference type="ARBA" id="ARBA00010982"/>
    </source>
</evidence>
<feature type="active site" description="Acyl-thioester intermediate" evidence="4">
    <location>
        <position position="91"/>
    </location>
</feature>
<dbReference type="EMBL" id="LK023346">
    <property type="protein sequence ID" value="CDS10974.1"/>
    <property type="molecule type" value="Genomic_DNA"/>
</dbReference>
<dbReference type="PANTHER" id="PTHR18919">
    <property type="entry name" value="ACETYL-COA C-ACYLTRANSFERASE"/>
    <property type="match status" value="1"/>
</dbReference>
<dbReference type="InterPro" id="IPR020613">
    <property type="entry name" value="Thiolase_CS"/>
</dbReference>
<evidence type="ECO:0000256" key="3">
    <source>
        <dbReference type="ARBA" id="ARBA00023315"/>
    </source>
</evidence>
<keyword evidence="3 5" id="KW-0012">Acyltransferase</keyword>
<evidence type="ECO:0000259" key="6">
    <source>
        <dbReference type="Pfam" id="PF00108"/>
    </source>
</evidence>
<accession>A0A077WUP6</accession>
<dbReference type="GO" id="GO:0003985">
    <property type="term" value="F:acetyl-CoA C-acetyltransferase activity"/>
    <property type="evidence" value="ECO:0007669"/>
    <property type="project" value="TreeGrafter"/>
</dbReference>
<proteinExistence type="inferred from homology"/>